<dbReference type="AlphaFoldDB" id="A0A5N5EUR9"/>
<evidence type="ECO:0000313" key="1">
    <source>
        <dbReference type="EMBL" id="KAB2594759.1"/>
    </source>
</evidence>
<accession>A0A5N5EUR9</accession>
<reference evidence="1 2" key="3">
    <citation type="submission" date="2019-11" db="EMBL/GenBank/DDBJ databases">
        <title>A de novo genome assembly of a pear dwarfing rootstock.</title>
        <authorList>
            <person name="Wang F."/>
            <person name="Wang J."/>
            <person name="Li S."/>
            <person name="Zhang Y."/>
            <person name="Fang M."/>
            <person name="Ma L."/>
            <person name="Zhao Y."/>
            <person name="Jiang S."/>
        </authorList>
    </citation>
    <scope>NUCLEOTIDE SEQUENCE [LARGE SCALE GENOMIC DNA]</scope>
    <source>
        <strain evidence="1">S2</strain>
        <tissue evidence="1">Leaf</tissue>
    </source>
</reference>
<keyword evidence="2" id="KW-1185">Reference proteome</keyword>
<organism evidence="1 2">
    <name type="scientific">Pyrus ussuriensis x Pyrus communis</name>
    <dbReference type="NCBI Taxonomy" id="2448454"/>
    <lineage>
        <taxon>Eukaryota</taxon>
        <taxon>Viridiplantae</taxon>
        <taxon>Streptophyta</taxon>
        <taxon>Embryophyta</taxon>
        <taxon>Tracheophyta</taxon>
        <taxon>Spermatophyta</taxon>
        <taxon>Magnoliopsida</taxon>
        <taxon>eudicotyledons</taxon>
        <taxon>Gunneridae</taxon>
        <taxon>Pentapetalae</taxon>
        <taxon>rosids</taxon>
        <taxon>fabids</taxon>
        <taxon>Rosales</taxon>
        <taxon>Rosaceae</taxon>
        <taxon>Amygdaloideae</taxon>
        <taxon>Maleae</taxon>
        <taxon>Pyrus</taxon>
    </lineage>
</organism>
<protein>
    <submittedName>
        <fullName evidence="1">Exocyst complex component EXO70B1-like</fullName>
    </submittedName>
</protein>
<name>A0A5N5EUR9_9ROSA</name>
<reference evidence="2" key="2">
    <citation type="submission" date="2019-10" db="EMBL/GenBank/DDBJ databases">
        <title>A de novo genome assembly of a pear dwarfing rootstock.</title>
        <authorList>
            <person name="Wang F."/>
            <person name="Wang J."/>
            <person name="Li S."/>
            <person name="Zhang Y."/>
            <person name="Fang M."/>
            <person name="Ma L."/>
            <person name="Zhao Y."/>
            <person name="Jiang S."/>
        </authorList>
    </citation>
    <scope>NUCLEOTIDE SEQUENCE [LARGE SCALE GENOMIC DNA]</scope>
</reference>
<evidence type="ECO:0000313" key="2">
    <source>
        <dbReference type="Proteomes" id="UP000327157"/>
    </source>
</evidence>
<dbReference type="EMBL" id="SMOL01000781">
    <property type="protein sequence ID" value="KAB2594759.1"/>
    <property type="molecule type" value="Genomic_DNA"/>
</dbReference>
<proteinExistence type="predicted"/>
<reference evidence="1 2" key="1">
    <citation type="submission" date="2019-09" db="EMBL/GenBank/DDBJ databases">
        <authorList>
            <person name="Ou C."/>
        </authorList>
    </citation>
    <scope>NUCLEOTIDE SEQUENCE [LARGE SCALE GENOMIC DNA]</scope>
    <source>
        <strain evidence="1">S2</strain>
        <tissue evidence="1">Leaf</tissue>
    </source>
</reference>
<dbReference type="Proteomes" id="UP000327157">
    <property type="component" value="Chromosome 7"/>
</dbReference>
<comment type="caution">
    <text evidence="1">The sequence shown here is derived from an EMBL/GenBank/DDBJ whole genome shotgun (WGS) entry which is preliminary data.</text>
</comment>
<gene>
    <name evidence="1" type="ORF">D8674_030209</name>
</gene>
<sequence length="97" mass="11378">MDTRKRERLEGFGFHSKGTFKKNKQASEEVIIDLVHPDIVPELRGIANLMFNCNYDQEPSLKNNQNPPSPLLRQAQICRDWKLEKLGDLQRLEKMRN</sequence>